<dbReference type="EMBL" id="JADIMT010000053">
    <property type="protein sequence ID" value="MBO8436164.1"/>
    <property type="molecule type" value="Genomic_DNA"/>
</dbReference>
<reference evidence="2" key="2">
    <citation type="journal article" date="2021" name="PeerJ">
        <title>Extensive microbial diversity within the chicken gut microbiome revealed by metagenomics and culture.</title>
        <authorList>
            <person name="Gilroy R."/>
            <person name="Ravi A."/>
            <person name="Getino M."/>
            <person name="Pursley I."/>
            <person name="Horton D.L."/>
            <person name="Alikhan N.F."/>
            <person name="Baker D."/>
            <person name="Gharbi K."/>
            <person name="Hall N."/>
            <person name="Watson M."/>
            <person name="Adriaenssens E.M."/>
            <person name="Foster-Nyarko E."/>
            <person name="Jarju S."/>
            <person name="Secka A."/>
            <person name="Antonio M."/>
            <person name="Oren A."/>
            <person name="Chaudhuri R.R."/>
            <person name="La Ragione R."/>
            <person name="Hildebrand F."/>
            <person name="Pallen M.J."/>
        </authorList>
    </citation>
    <scope>NUCLEOTIDE SEQUENCE</scope>
    <source>
        <strain evidence="2">7293</strain>
    </source>
</reference>
<evidence type="ECO:0008006" key="4">
    <source>
        <dbReference type="Google" id="ProtNLM"/>
    </source>
</evidence>
<feature type="chain" id="PRO_5039501427" description="Outer membrane protein beta-barrel domain-containing protein" evidence="1">
    <location>
        <begin position="21"/>
        <end position="221"/>
    </location>
</feature>
<feature type="signal peptide" evidence="1">
    <location>
        <begin position="1"/>
        <end position="20"/>
    </location>
</feature>
<keyword evidence="1" id="KW-0732">Signal</keyword>
<name>A0A9D9DY31_9SPIO</name>
<dbReference type="Proteomes" id="UP000823615">
    <property type="component" value="Unassembled WGS sequence"/>
</dbReference>
<sequence>MRKRFLLLLLFIFLSVSMSAAVSTDVRGTLGWTYDTNAFSNPLPQGYPIDSGYPNGGEFLQRHNLNIGCTADLIFTSDSRIGLSIFANLGIPVHSRSIIPEGEGYDWDYVVYDSLSSQDLSLFLGVGPLFRYNIGQVELLLPVRFSVGSYDWFTTGFVVGVVIEPTFQVFVTDDVFISFSMLYDAHLMKFFYSTSQVYDYGYIMLTAGVTLGAGFRFGGGK</sequence>
<protein>
    <recommendedName>
        <fullName evidence="4">Outer membrane protein beta-barrel domain-containing protein</fullName>
    </recommendedName>
</protein>
<organism evidence="2 3">
    <name type="scientific">Candidatus Ornithospirochaeta stercoripullorum</name>
    <dbReference type="NCBI Taxonomy" id="2840899"/>
    <lineage>
        <taxon>Bacteria</taxon>
        <taxon>Pseudomonadati</taxon>
        <taxon>Spirochaetota</taxon>
        <taxon>Spirochaetia</taxon>
        <taxon>Spirochaetales</taxon>
        <taxon>Spirochaetaceae</taxon>
        <taxon>Spirochaetaceae incertae sedis</taxon>
        <taxon>Candidatus Ornithospirochaeta</taxon>
    </lineage>
</organism>
<evidence type="ECO:0000256" key="1">
    <source>
        <dbReference type="SAM" id="SignalP"/>
    </source>
</evidence>
<proteinExistence type="predicted"/>
<gene>
    <name evidence="2" type="ORF">IAA97_04220</name>
</gene>
<dbReference type="AlphaFoldDB" id="A0A9D9DY31"/>
<reference evidence="2" key="1">
    <citation type="submission" date="2020-10" db="EMBL/GenBank/DDBJ databases">
        <authorList>
            <person name="Gilroy R."/>
        </authorList>
    </citation>
    <scope>NUCLEOTIDE SEQUENCE</scope>
    <source>
        <strain evidence="2">7293</strain>
    </source>
</reference>
<comment type="caution">
    <text evidence="2">The sequence shown here is derived from an EMBL/GenBank/DDBJ whole genome shotgun (WGS) entry which is preliminary data.</text>
</comment>
<evidence type="ECO:0000313" key="2">
    <source>
        <dbReference type="EMBL" id="MBO8436164.1"/>
    </source>
</evidence>
<accession>A0A9D9DY31</accession>
<evidence type="ECO:0000313" key="3">
    <source>
        <dbReference type="Proteomes" id="UP000823615"/>
    </source>
</evidence>